<comment type="caution">
    <text evidence="1">The sequence shown here is derived from an EMBL/GenBank/DDBJ whole genome shotgun (WGS) entry which is preliminary data.</text>
</comment>
<dbReference type="GO" id="GO:0006313">
    <property type="term" value="P:DNA transposition"/>
    <property type="evidence" value="ECO:0007669"/>
    <property type="project" value="InterPro"/>
</dbReference>
<proteinExistence type="predicted"/>
<sequence>MPKPRKMQVSLDATPYYHCTSRCVRRAFLCGYDALTNTDYEHRRQWVEDRIHLLAEVFCIDVCAYAVMSNHLHLVLHINQQKALALTAKEICARWHRIYKGTLLTQKYERDENLTDAELDAVAIKIKLWLKQLFDISWFMRALNEPIARMANAEDHCTGSFWESRFSSQALLDEKALAACMAYVDLNPVRAKMADTPENSVHTSIKLRVDQIATNQNQPQTLYPFVGNPRQPMPDGLPFKLADYLELVDWTGRAVRSDKRGSIGEHMPPILTRLGIAPAEWLILTTQFEKRVSTFAGSENAIRLAAENLGYKKPPGISLARSLFV</sequence>
<protein>
    <submittedName>
        <fullName evidence="1">Transposase</fullName>
    </submittedName>
</protein>
<reference evidence="1" key="1">
    <citation type="submission" date="2023-07" db="EMBL/GenBank/DDBJ databases">
        <title>Genome content predicts the carbon catabolic preferences of heterotrophic bacteria.</title>
        <authorList>
            <person name="Gralka M."/>
        </authorList>
    </citation>
    <scope>NUCLEOTIDE SEQUENCE</scope>
    <source>
        <strain evidence="1">I3M17_2</strain>
    </source>
</reference>
<dbReference type="RefSeq" id="WP_303489939.1">
    <property type="nucleotide sequence ID" value="NZ_JAUOPB010000001.1"/>
</dbReference>
<organism evidence="1 2">
    <name type="scientific">Saccharophagus degradans</name>
    <dbReference type="NCBI Taxonomy" id="86304"/>
    <lineage>
        <taxon>Bacteria</taxon>
        <taxon>Pseudomonadati</taxon>
        <taxon>Pseudomonadota</taxon>
        <taxon>Gammaproteobacteria</taxon>
        <taxon>Cellvibrionales</taxon>
        <taxon>Cellvibrionaceae</taxon>
        <taxon>Saccharophagus</taxon>
    </lineage>
</organism>
<dbReference type="GO" id="GO:0003677">
    <property type="term" value="F:DNA binding"/>
    <property type="evidence" value="ECO:0007669"/>
    <property type="project" value="InterPro"/>
</dbReference>
<dbReference type="PANTHER" id="PTHR34322">
    <property type="entry name" value="TRANSPOSASE, Y1_TNP DOMAIN-CONTAINING"/>
    <property type="match status" value="1"/>
</dbReference>
<dbReference type="AlphaFoldDB" id="A0AAW7WZQ2"/>
<name>A0AAW7WZQ2_9GAMM</name>
<evidence type="ECO:0000313" key="2">
    <source>
        <dbReference type="Proteomes" id="UP001169760"/>
    </source>
</evidence>
<evidence type="ECO:0000313" key="1">
    <source>
        <dbReference type="EMBL" id="MDO6420858.1"/>
    </source>
</evidence>
<dbReference type="InterPro" id="IPR036515">
    <property type="entry name" value="Transposase_17_sf"/>
</dbReference>
<gene>
    <name evidence="1" type="ORF">Q4521_00080</name>
</gene>
<dbReference type="PANTHER" id="PTHR34322:SF2">
    <property type="entry name" value="TRANSPOSASE IS200-LIKE DOMAIN-CONTAINING PROTEIN"/>
    <property type="match status" value="1"/>
</dbReference>
<dbReference type="Proteomes" id="UP001169760">
    <property type="component" value="Unassembled WGS sequence"/>
</dbReference>
<dbReference type="SUPFAM" id="SSF143422">
    <property type="entry name" value="Transposase IS200-like"/>
    <property type="match status" value="1"/>
</dbReference>
<accession>A0AAW7WZQ2</accession>
<dbReference type="Gene3D" id="3.30.70.1290">
    <property type="entry name" value="Transposase IS200-like"/>
    <property type="match status" value="1"/>
</dbReference>
<dbReference type="GO" id="GO:0004803">
    <property type="term" value="F:transposase activity"/>
    <property type="evidence" value="ECO:0007669"/>
    <property type="project" value="InterPro"/>
</dbReference>
<dbReference type="EMBL" id="JAUOPB010000001">
    <property type="protein sequence ID" value="MDO6420858.1"/>
    <property type="molecule type" value="Genomic_DNA"/>
</dbReference>